<sequence length="300" mass="34011">MKFGMFIYEPTPVEGFDLQVYRLKSERGIVGTPNPEMTTNIACFGDNNMAAKHPDWVQMSKDGPALRTNKKYNLRWDIVCNQEKQMIDYMLDLIEDTANKTKGITVSSMHVADHGFCTCPRCKKAHAKSGMDLLEWRAQTVTDFIKSAKERVKNKPFYVGLLPDPVNAYERFGMDFNALAEYATAFVVPHWSKTYASPWYFESLSRGFKKLLKKPVFPGLYIRGPGDDPKELENHTQILKTACRIARTGVDGLIFLAATAQIMKDFQKACVADVKLREDLEGYGGKAVLDLVDKWESILK</sequence>
<protein>
    <submittedName>
        <fullName evidence="1">Uncharacterized protein</fullName>
    </submittedName>
</protein>
<reference evidence="1 2" key="1">
    <citation type="submission" date="2015-06" db="EMBL/GenBank/DDBJ databases">
        <title>New insights into the roles of widespread benthic archaea in carbon and nitrogen cycling.</title>
        <authorList>
            <person name="Lazar C.S."/>
            <person name="Baker B.J."/>
            <person name="Seitz K.W."/>
            <person name="Hyde A.S."/>
            <person name="Dick G.J."/>
            <person name="Hinrichs K.-U."/>
            <person name="Teske A.P."/>
        </authorList>
    </citation>
    <scope>NUCLEOTIDE SEQUENCE [LARGE SCALE GENOMIC DNA]</scope>
    <source>
        <strain evidence="1">SG8-32-1</strain>
    </source>
</reference>
<gene>
    <name evidence="1" type="ORF">AC477_02070</name>
</gene>
<proteinExistence type="predicted"/>
<comment type="caution">
    <text evidence="1">The sequence shown here is derived from an EMBL/GenBank/DDBJ whole genome shotgun (WGS) entry which is preliminary data.</text>
</comment>
<dbReference type="Proteomes" id="UP000037237">
    <property type="component" value="Unassembled WGS sequence"/>
</dbReference>
<organism evidence="1 2">
    <name type="scientific">miscellaneous Crenarchaeota group-1 archaeon SG8-32-1</name>
    <dbReference type="NCBI Taxonomy" id="1685124"/>
    <lineage>
        <taxon>Archaea</taxon>
        <taxon>Candidatus Bathyarchaeota</taxon>
        <taxon>MCG-1</taxon>
    </lineage>
</organism>
<dbReference type="AlphaFoldDB" id="A0A0M0BX91"/>
<dbReference type="EMBL" id="LFWU01000042">
    <property type="protein sequence ID" value="KON33079.1"/>
    <property type="molecule type" value="Genomic_DNA"/>
</dbReference>
<evidence type="ECO:0000313" key="2">
    <source>
        <dbReference type="Proteomes" id="UP000037237"/>
    </source>
</evidence>
<accession>A0A0M0BX91</accession>
<name>A0A0M0BX91_9ARCH</name>
<evidence type="ECO:0000313" key="1">
    <source>
        <dbReference type="EMBL" id="KON33079.1"/>
    </source>
</evidence>